<reference evidence="2 3" key="1">
    <citation type="submission" date="2018-08" db="EMBL/GenBank/DDBJ databases">
        <title>Recombination of ecologically and evolutionarily significant loci maintains genetic cohesion in the Pseudomonas syringae species complex.</title>
        <authorList>
            <person name="Dillon M."/>
            <person name="Thakur S."/>
            <person name="Almeida R.N.D."/>
            <person name="Weir B.S."/>
            <person name="Guttman D.S."/>
        </authorList>
    </citation>
    <scope>NUCLEOTIDE SEQUENCE [LARGE SCALE GENOMIC DNA]</scope>
    <source>
        <strain evidence="2 3">ICMP 4388</strain>
    </source>
</reference>
<organism evidence="2 3">
    <name type="scientific">Pseudomonas syringae pv. aptata</name>
    <dbReference type="NCBI Taxonomy" id="83167"/>
    <lineage>
        <taxon>Bacteria</taxon>
        <taxon>Pseudomonadati</taxon>
        <taxon>Pseudomonadota</taxon>
        <taxon>Gammaproteobacteria</taxon>
        <taxon>Pseudomonadales</taxon>
        <taxon>Pseudomonadaceae</taxon>
        <taxon>Pseudomonas</taxon>
        <taxon>Pseudomonas syringae</taxon>
    </lineage>
</organism>
<sequence length="92" mass="10139">MGFIIGVSVLLILIGTVLYLFDKGAQTRWLRPYIGLMLIGLLIGGMGLLVGLVSDEIEVYFLLAAKWVIAVTGITFCLRLIVLIAKRFIARN</sequence>
<dbReference type="RefSeq" id="WP_003393438.1">
    <property type="nucleotide sequence ID" value="NZ_JBPDUT010000002.1"/>
</dbReference>
<gene>
    <name evidence="2" type="ORF">ALQ37_01269</name>
</gene>
<proteinExistence type="predicted"/>
<comment type="caution">
    <text evidence="2">The sequence shown here is derived from an EMBL/GenBank/DDBJ whole genome shotgun (WGS) entry which is preliminary data.</text>
</comment>
<feature type="transmembrane region" description="Helical" evidence="1">
    <location>
        <begin position="33"/>
        <end position="53"/>
    </location>
</feature>
<feature type="transmembrane region" description="Helical" evidence="1">
    <location>
        <begin position="6"/>
        <end position="21"/>
    </location>
</feature>
<keyword evidence="1" id="KW-0812">Transmembrane</keyword>
<evidence type="ECO:0000256" key="1">
    <source>
        <dbReference type="SAM" id="Phobius"/>
    </source>
</evidence>
<evidence type="ECO:0000313" key="3">
    <source>
        <dbReference type="Proteomes" id="UP000274541"/>
    </source>
</evidence>
<accession>A0A0Q0BTN4</accession>
<dbReference type="AlphaFoldDB" id="A0A0Q0BTN4"/>
<dbReference type="Proteomes" id="UP000274541">
    <property type="component" value="Unassembled WGS sequence"/>
</dbReference>
<protein>
    <submittedName>
        <fullName evidence="2">Uncharacterized protein</fullName>
    </submittedName>
</protein>
<evidence type="ECO:0000313" key="2">
    <source>
        <dbReference type="EMBL" id="RMO66332.1"/>
    </source>
</evidence>
<dbReference type="EMBL" id="RBPX01000155">
    <property type="protein sequence ID" value="RMO66332.1"/>
    <property type="molecule type" value="Genomic_DNA"/>
</dbReference>
<name>A0A0Q0BTN4_PSEAP</name>
<keyword evidence="1" id="KW-1133">Transmembrane helix</keyword>
<keyword evidence="1" id="KW-0472">Membrane</keyword>
<feature type="transmembrane region" description="Helical" evidence="1">
    <location>
        <begin position="59"/>
        <end position="82"/>
    </location>
</feature>